<name>A0A0E4GBH7_ANOGA</name>
<dbReference type="InterPro" id="IPR000477">
    <property type="entry name" value="RT_dom"/>
</dbReference>
<evidence type="ECO:0000259" key="1">
    <source>
        <dbReference type="PROSITE" id="PS50878"/>
    </source>
</evidence>
<reference evidence="2" key="1">
    <citation type="submission" date="2015-03" db="EMBL/GenBank/DDBJ databases">
        <title>Long non-coding RNA discovery across the genus Anopheles reveals conserved secondary structures within and beyond the Gambiae complex.</title>
        <authorList>
            <person name="Jenkins A."/>
            <person name="Waterhouse R."/>
            <person name="Muskavitch M."/>
        </authorList>
    </citation>
    <scope>NUCLEOTIDE SEQUENCE</scope>
    <source>
        <tissue evidence="2">Whole body</tissue>
    </source>
</reference>
<feature type="domain" description="Reverse transcriptase" evidence="1">
    <location>
        <begin position="1"/>
        <end position="143"/>
    </location>
</feature>
<protein>
    <recommendedName>
        <fullName evidence="1">Reverse transcriptase domain-containing protein</fullName>
    </recommendedName>
</protein>
<organism evidence="2">
    <name type="scientific">Anopheles gambiae</name>
    <name type="common">African malaria mosquito</name>
    <dbReference type="NCBI Taxonomy" id="7165"/>
    <lineage>
        <taxon>Eukaryota</taxon>
        <taxon>Metazoa</taxon>
        <taxon>Ecdysozoa</taxon>
        <taxon>Arthropoda</taxon>
        <taxon>Hexapoda</taxon>
        <taxon>Insecta</taxon>
        <taxon>Pterygota</taxon>
        <taxon>Neoptera</taxon>
        <taxon>Endopterygota</taxon>
        <taxon>Diptera</taxon>
        <taxon>Nematocera</taxon>
        <taxon>Culicoidea</taxon>
        <taxon>Culicidae</taxon>
        <taxon>Anophelinae</taxon>
        <taxon>Anopheles</taxon>
    </lineage>
</organism>
<accession>A0A0E4GBH7</accession>
<dbReference type="PROSITE" id="PS50878">
    <property type="entry name" value="RT_POL"/>
    <property type="match status" value="1"/>
</dbReference>
<dbReference type="PANTHER" id="PTHR47027:SF20">
    <property type="entry name" value="REVERSE TRANSCRIPTASE-LIKE PROTEIN WITH RNA-DIRECTED DNA POLYMERASE DOMAIN"/>
    <property type="match status" value="1"/>
</dbReference>
<dbReference type="EMBL" id="HACL01000173">
    <property type="protein sequence ID" value="CFW94467.1"/>
    <property type="molecule type" value="Transcribed_RNA"/>
</dbReference>
<dbReference type="AlphaFoldDB" id="A0A0E4GBH7"/>
<dbReference type="VEuPathDB" id="VectorBase:AGAMI1_001460"/>
<proteinExistence type="predicted"/>
<evidence type="ECO:0000313" key="2">
    <source>
        <dbReference type="EMBL" id="CFW94467.1"/>
    </source>
</evidence>
<dbReference type="Pfam" id="PF00078">
    <property type="entry name" value="RVT_1"/>
    <property type="match status" value="1"/>
</dbReference>
<sequence length="332" mass="37980">MTNVTCQVRLDGKLSGPFATTKGLRQVDGLACLLFNLALERAIRDSRVETTGTIFYKSTQILAYADDIDIIGLRLSYVAEAYQGIEQAAENLGLQINEAKTKLMVATSADPPINNPNLRRRDVQIGERTFEVVPEFTYLGSKVSNDNSMEVELRARMLAANRSFYSLKKQFTSKNLSRRTKLGLYSTYIVPVLTYASETWTLSKSDEALLAAFERKMLRRILGPVCVEGQWRSRYNDELYEMYGDLTVVQRIKLARLRWADHVVRMETDDPARKVFLGRPQGQRRRGRPKLRWQDGVEASAIKAGITDWQTKARDRERFRTLLRQAKTAKRL</sequence>
<dbReference type="PANTHER" id="PTHR47027">
    <property type="entry name" value="REVERSE TRANSCRIPTASE DOMAIN-CONTAINING PROTEIN"/>
    <property type="match status" value="1"/>
</dbReference>